<evidence type="ECO:0000313" key="1">
    <source>
        <dbReference type="EMBL" id="EEX70007.1"/>
    </source>
</evidence>
<name>C9KJE1_9FIRM</name>
<dbReference type="STRING" id="500635.MITSMUL_03140"/>
<evidence type="ECO:0000313" key="2">
    <source>
        <dbReference type="Proteomes" id="UP000003671"/>
    </source>
</evidence>
<protein>
    <submittedName>
        <fullName evidence="1">Uncharacterized protein</fullName>
    </submittedName>
</protein>
<gene>
    <name evidence="1" type="ORF">MITSMUL_03140</name>
</gene>
<dbReference type="Proteomes" id="UP000003671">
    <property type="component" value="Unassembled WGS sequence"/>
</dbReference>
<reference evidence="1" key="1">
    <citation type="submission" date="2009-09" db="EMBL/GenBank/DDBJ databases">
        <authorList>
            <person name="Weinstock G."/>
            <person name="Sodergren E."/>
            <person name="Clifton S."/>
            <person name="Fulton L."/>
            <person name="Fulton B."/>
            <person name="Courtney L."/>
            <person name="Fronick C."/>
            <person name="Harrison M."/>
            <person name="Strong C."/>
            <person name="Farmer C."/>
            <person name="Delahaunty K."/>
            <person name="Markovic C."/>
            <person name="Hall O."/>
            <person name="Minx P."/>
            <person name="Tomlinson C."/>
            <person name="Mitreva M."/>
            <person name="Nelson J."/>
            <person name="Hou S."/>
            <person name="Wollam A."/>
            <person name="Pepin K.H."/>
            <person name="Johnson M."/>
            <person name="Bhonagiri V."/>
            <person name="Nash W.E."/>
            <person name="Warren W."/>
            <person name="Chinwalla A."/>
            <person name="Mardis E.R."/>
            <person name="Wilson R.K."/>
        </authorList>
    </citation>
    <scope>NUCLEOTIDE SEQUENCE [LARGE SCALE GENOMIC DNA]</scope>
    <source>
        <strain evidence="1">DSM 20544</strain>
    </source>
</reference>
<accession>C9KJE1</accession>
<keyword evidence="2" id="KW-1185">Reference proteome</keyword>
<proteinExistence type="predicted"/>
<dbReference type="EMBL" id="ABWK02000001">
    <property type="protein sequence ID" value="EEX70007.1"/>
    <property type="molecule type" value="Genomic_DNA"/>
</dbReference>
<dbReference type="HOGENOM" id="CLU_1293576_0_0_9"/>
<sequence>MTLVEQYNLTNLVREKRMQGMSYRELTDYINNTKGLIPNNYKISHNSIARYCRDHGLGGDVSEQSNDEAVNVYRENCKSLHDINTALDIISVQLDEMNKQVGKGSVNVKDLSVMINSLDKLTLRRQTLTASIGEMQEKVYKYETISRIIGTVMAKVSVWITPEQYEELKDMLRQDPILCEALREVAPSNI</sequence>
<dbReference type="AlphaFoldDB" id="C9KJE1"/>
<organism evidence="1 2">
    <name type="scientific">Mitsuokella multacida DSM 20544</name>
    <dbReference type="NCBI Taxonomy" id="500635"/>
    <lineage>
        <taxon>Bacteria</taxon>
        <taxon>Bacillati</taxon>
        <taxon>Bacillota</taxon>
        <taxon>Negativicutes</taxon>
        <taxon>Selenomonadales</taxon>
        <taxon>Selenomonadaceae</taxon>
        <taxon>Mitsuokella</taxon>
    </lineage>
</organism>
<comment type="caution">
    <text evidence="1">The sequence shown here is derived from an EMBL/GenBank/DDBJ whole genome shotgun (WGS) entry which is preliminary data.</text>
</comment>